<dbReference type="Gene3D" id="1.50.40.10">
    <property type="entry name" value="Mitochondrial carrier domain"/>
    <property type="match status" value="1"/>
</dbReference>
<evidence type="ECO:0000256" key="4">
    <source>
        <dbReference type="ARBA" id="ARBA00022692"/>
    </source>
</evidence>
<evidence type="ECO:0000256" key="3">
    <source>
        <dbReference type="ARBA" id="ARBA00022448"/>
    </source>
</evidence>
<dbReference type="KEGG" id="nve:5496042"/>
<dbReference type="GO" id="GO:0055085">
    <property type="term" value="P:transmembrane transport"/>
    <property type="evidence" value="ECO:0007669"/>
    <property type="project" value="InterPro"/>
</dbReference>
<evidence type="ECO:0000313" key="10">
    <source>
        <dbReference type="Proteomes" id="UP000001593"/>
    </source>
</evidence>
<dbReference type="SUPFAM" id="SSF103506">
    <property type="entry name" value="Mitochondrial carrier"/>
    <property type="match status" value="1"/>
</dbReference>
<keyword evidence="6 7" id="KW-0472">Membrane</keyword>
<dbReference type="Proteomes" id="UP000001593">
    <property type="component" value="Unassembled WGS sequence"/>
</dbReference>
<evidence type="ECO:0000256" key="6">
    <source>
        <dbReference type="ARBA" id="ARBA00023136"/>
    </source>
</evidence>
<feature type="repeat" description="Solcar" evidence="7">
    <location>
        <begin position="10"/>
        <end position="95"/>
    </location>
</feature>
<evidence type="ECO:0000256" key="5">
    <source>
        <dbReference type="ARBA" id="ARBA00022737"/>
    </source>
</evidence>
<protein>
    <submittedName>
        <fullName evidence="9">Uncharacterized protein</fullName>
    </submittedName>
</protein>
<keyword evidence="10" id="KW-1185">Reference proteome</keyword>
<dbReference type="InterPro" id="IPR018108">
    <property type="entry name" value="MCP_transmembrane"/>
</dbReference>
<evidence type="ECO:0000256" key="2">
    <source>
        <dbReference type="ARBA" id="ARBA00006375"/>
    </source>
</evidence>
<organism evidence="9 10">
    <name type="scientific">Nematostella vectensis</name>
    <name type="common">Starlet sea anemone</name>
    <dbReference type="NCBI Taxonomy" id="45351"/>
    <lineage>
        <taxon>Eukaryota</taxon>
        <taxon>Metazoa</taxon>
        <taxon>Cnidaria</taxon>
        <taxon>Anthozoa</taxon>
        <taxon>Hexacorallia</taxon>
        <taxon>Actiniaria</taxon>
        <taxon>Edwardsiidae</taxon>
        <taxon>Nematostella</taxon>
    </lineage>
</organism>
<evidence type="ECO:0000256" key="7">
    <source>
        <dbReference type="PROSITE-ProRule" id="PRU00282"/>
    </source>
</evidence>
<reference evidence="9 10" key="1">
    <citation type="journal article" date="2007" name="Science">
        <title>Sea anemone genome reveals ancestral eumetazoan gene repertoire and genomic organization.</title>
        <authorList>
            <person name="Putnam N.H."/>
            <person name="Srivastava M."/>
            <person name="Hellsten U."/>
            <person name="Dirks B."/>
            <person name="Chapman J."/>
            <person name="Salamov A."/>
            <person name="Terry A."/>
            <person name="Shapiro H."/>
            <person name="Lindquist E."/>
            <person name="Kapitonov V.V."/>
            <person name="Jurka J."/>
            <person name="Genikhovich G."/>
            <person name="Grigoriev I.V."/>
            <person name="Lucas S.M."/>
            <person name="Steele R.E."/>
            <person name="Finnerty J.R."/>
            <person name="Technau U."/>
            <person name="Martindale M.Q."/>
            <person name="Rokhsar D.S."/>
        </authorList>
    </citation>
    <scope>NUCLEOTIDE SEQUENCE [LARGE SCALE GENOMIC DNA]</scope>
    <source>
        <strain evidence="10">CH2 X CH6</strain>
    </source>
</reference>
<dbReference type="HOGENOM" id="CLU_015166_7_1_1"/>
<keyword evidence="5" id="KW-0677">Repeat</keyword>
<dbReference type="GO" id="GO:0016020">
    <property type="term" value="C:membrane"/>
    <property type="evidence" value="ECO:0007669"/>
    <property type="project" value="UniProtKB-SubCell"/>
</dbReference>
<dbReference type="AlphaFoldDB" id="A8DVJ6"/>
<dbReference type="eggNOG" id="KOG0752">
    <property type="taxonomic scope" value="Eukaryota"/>
</dbReference>
<dbReference type="PANTHER" id="PTHR24089">
    <property type="entry name" value="SOLUTE CARRIER FAMILY 25"/>
    <property type="match status" value="1"/>
</dbReference>
<keyword evidence="4 7" id="KW-0812">Transmembrane</keyword>
<dbReference type="PROSITE" id="PS50920">
    <property type="entry name" value="SOLCAR"/>
    <property type="match status" value="2"/>
</dbReference>
<keyword evidence="3 8" id="KW-0813">Transport</keyword>
<gene>
    <name evidence="9" type="ORF">NEMVEDRAFT_v1g225724</name>
</gene>
<dbReference type="OMA" id="FRTIWAR"/>
<dbReference type="STRING" id="45351.A8DVJ6"/>
<dbReference type="PhylomeDB" id="A8DVJ6"/>
<dbReference type="Pfam" id="PF00153">
    <property type="entry name" value="Mito_carr"/>
    <property type="match status" value="2"/>
</dbReference>
<dbReference type="PRINTS" id="PR00926">
    <property type="entry name" value="MITOCARRIER"/>
</dbReference>
<accession>A8DVJ6</accession>
<feature type="repeat" description="Solcar" evidence="7">
    <location>
        <begin position="104"/>
        <end position="176"/>
    </location>
</feature>
<evidence type="ECO:0000313" key="9">
    <source>
        <dbReference type="EMBL" id="EDO25763.1"/>
    </source>
</evidence>
<evidence type="ECO:0000256" key="8">
    <source>
        <dbReference type="RuleBase" id="RU000488"/>
    </source>
</evidence>
<dbReference type="EMBL" id="DS478292">
    <property type="protein sequence ID" value="EDO25763.1"/>
    <property type="molecule type" value="Genomic_DNA"/>
</dbReference>
<comment type="subcellular location">
    <subcellularLocation>
        <location evidence="1">Membrane</location>
        <topology evidence="1">Multi-pass membrane protein</topology>
    </subcellularLocation>
</comment>
<dbReference type="InterPro" id="IPR002067">
    <property type="entry name" value="MCP"/>
</dbReference>
<dbReference type="InterPro" id="IPR023395">
    <property type="entry name" value="MCP_dom_sf"/>
</dbReference>
<name>A8DVJ6_NEMVE</name>
<comment type="similarity">
    <text evidence="2 8">Belongs to the mitochondrial carrier (TC 2.A.29) family.</text>
</comment>
<proteinExistence type="inferred from homology"/>
<sequence>MVNTAFDARITWFQSFVCGGTSAVLARSLTSPLEVVKVLAQVGTQEAKPGLIRTFASVYKREGIKAFWKGNGVSCIRLFPYSAVQYAAFNSIVTFLEDPHNGELSDSGSMLAGTSSTLIAMVTVYPCEVIKTRLTVQHVNKSNAHYKGMRHALKTILREEGILALYKGVTPSFLGE</sequence>
<dbReference type="InParanoid" id="A8DVJ6"/>
<evidence type="ECO:0000256" key="1">
    <source>
        <dbReference type="ARBA" id="ARBA00004141"/>
    </source>
</evidence>